<organism evidence="2">
    <name type="scientific">Papilio xuthus</name>
    <name type="common">Asian swallowtail butterfly</name>
    <dbReference type="NCBI Taxonomy" id="66420"/>
    <lineage>
        <taxon>Eukaryota</taxon>
        <taxon>Metazoa</taxon>
        <taxon>Ecdysozoa</taxon>
        <taxon>Arthropoda</taxon>
        <taxon>Hexapoda</taxon>
        <taxon>Insecta</taxon>
        <taxon>Pterygota</taxon>
        <taxon>Neoptera</taxon>
        <taxon>Endopterygota</taxon>
        <taxon>Lepidoptera</taxon>
        <taxon>Glossata</taxon>
        <taxon>Ditrysia</taxon>
        <taxon>Papilionoidea</taxon>
        <taxon>Papilionidae</taxon>
        <taxon>Papilioninae</taxon>
        <taxon>Papilio</taxon>
    </lineage>
</organism>
<gene>
    <name evidence="2" type="primary">LOC106125247</name>
</gene>
<dbReference type="RefSeq" id="XP_013177808.1">
    <property type="nucleotide sequence ID" value="XM_013322354.1"/>
</dbReference>
<feature type="signal peptide" evidence="1">
    <location>
        <begin position="1"/>
        <end position="17"/>
    </location>
</feature>
<proteinExistence type="predicted"/>
<sequence>MYKVSLVLLFSMQLVFGRKAITVKLDPKNVVNTIRTVFDEQYVEQVADIIAEKAAKRFVNEIIKNFEELDNNPIRSMKLDQEEGRGKNRKEMKIMDNEEALKLLKRPSPDGDNLDELNKESLLLSKEQEDIKQKKKIPVIGLMKINGVYYRRFLGVI</sequence>
<reference evidence="2" key="1">
    <citation type="submission" date="2025-08" db="UniProtKB">
        <authorList>
            <consortium name="RefSeq"/>
        </authorList>
    </citation>
    <scope>IDENTIFICATION</scope>
</reference>
<protein>
    <submittedName>
        <fullName evidence="2">Uncharacterized protein LOC106125247</fullName>
    </submittedName>
</protein>
<evidence type="ECO:0000313" key="2">
    <source>
        <dbReference type="RefSeq" id="XP_013177808.1"/>
    </source>
</evidence>
<dbReference type="GeneID" id="106125247"/>
<dbReference type="AlphaFoldDB" id="A0AAJ7EHQ7"/>
<accession>A0AAJ7EHQ7</accession>
<dbReference type="KEGG" id="pxu:106125247"/>
<name>A0AAJ7EHQ7_PAPXU</name>
<evidence type="ECO:0000256" key="1">
    <source>
        <dbReference type="SAM" id="SignalP"/>
    </source>
</evidence>
<feature type="chain" id="PRO_5042615871" evidence="1">
    <location>
        <begin position="18"/>
        <end position="157"/>
    </location>
</feature>
<keyword evidence="1" id="KW-0732">Signal</keyword>
<dbReference type="Proteomes" id="UP000694872">
    <property type="component" value="Unplaced"/>
</dbReference>